<sequence>MSQVVVDDDVASGQGGNMFQGKRFWVARTVPTRPVVLEHITSNGGIVAALEKDADFLIANPAKKEAPAGSYSWELILDSVKNGIMQPEDRYYIAGTQGKAAKYGRIAFTHEDDITLSRWVMKHKKGFLGNNIYKDLECQNPRHTWQSWKSHFTSKLHFKGWDYITKLAAEKLAGEDDEVVESSAQADAAVAPSTSPTRENDAASEMQTDEESESSRDHLYRLVGIYRDEMGIQNDHVHEHVIGGKLLDLWELKNAVCQQEAATEDVDWQRVAKDVDAEWEGDAQICGELQECFEKNLEPVLRLMSAYKSRKDGDDVDGEGSQPSADRSSAPATMPSSPPGQTPRGKRQREAETDSPGAGVKRPRRHDGEVSIPSTPESRIGLLRPSPRATGVSSAQTERLPVVGESGMQPERDSPSPSRQLLSEAAQLQHRGSHSDPVRRQTNRIGSEEAGPRTSPRRRSTRNVSGSSVTARESVKPVRRTLPSTFGSSANKGSPLGQRRQKGQVRWAAGTGSRSRPEALSSEEANLLDRIQDYVSLGYAERIVMEALKSTSMRAGGAAAHAMQSLKEGKGIPTNVEGAWTAKDDGHLVRADEVMARGADAGAAERKRAGERLRRLEHKHGAESLELRRRYLADLAVAMGS</sequence>
<dbReference type="InterPro" id="IPR001357">
    <property type="entry name" value="BRCT_dom"/>
</dbReference>
<keyword evidence="4" id="KW-0805">Transcription regulation</keyword>
<dbReference type="InterPro" id="IPR021661">
    <property type="entry name" value="Rap1_C"/>
</dbReference>
<accession>A0A8H4VH49</accession>
<proteinExistence type="inferred from homology"/>
<evidence type="ECO:0000256" key="1">
    <source>
        <dbReference type="ARBA" id="ARBA00010467"/>
    </source>
</evidence>
<protein>
    <recommendedName>
        <fullName evidence="8">DNA-binding protein RAP1</fullName>
    </recommendedName>
</protein>
<evidence type="ECO:0000256" key="3">
    <source>
        <dbReference type="ARBA" id="ARBA00022895"/>
    </source>
</evidence>
<dbReference type="AlphaFoldDB" id="A0A8H4VH49"/>
<dbReference type="InterPro" id="IPR015010">
    <property type="entry name" value="TERF2IP_Myb"/>
</dbReference>
<evidence type="ECO:0000256" key="8">
    <source>
        <dbReference type="RuleBase" id="RU367107"/>
    </source>
</evidence>
<evidence type="ECO:0000313" key="13">
    <source>
        <dbReference type="EMBL" id="KAF4595872.1"/>
    </source>
</evidence>
<comment type="similarity">
    <text evidence="1 8">Belongs to the RAP1 family.</text>
</comment>
<dbReference type="Proteomes" id="UP000562929">
    <property type="component" value="Unassembled WGS sequence"/>
</dbReference>
<feature type="domain" description="TRF2-interacting telomeric protein/Rap1 C-terminal" evidence="11">
    <location>
        <begin position="534"/>
        <end position="633"/>
    </location>
</feature>
<feature type="region of interest" description="Disordered" evidence="9">
    <location>
        <begin position="310"/>
        <end position="522"/>
    </location>
</feature>
<feature type="compositionally biased region" description="Polar residues" evidence="9">
    <location>
        <begin position="482"/>
        <end position="492"/>
    </location>
</feature>
<dbReference type="PANTHER" id="PTHR16466">
    <property type="entry name" value="TELOMERE REPEAT-BINDING FACTOR 2-INTERACTING PROTEIN 1"/>
    <property type="match status" value="1"/>
</dbReference>
<dbReference type="PANTHER" id="PTHR16466:SF6">
    <property type="entry name" value="TELOMERIC REPEAT-BINDING FACTOR 2-INTERACTING PROTEIN 1"/>
    <property type="match status" value="1"/>
</dbReference>
<keyword evidence="6" id="KW-0804">Transcription</keyword>
<gene>
    <name evidence="13" type="ORF">GQ602_001485</name>
</gene>
<dbReference type="Pfam" id="PF16589">
    <property type="entry name" value="BRCT_2"/>
    <property type="match status" value="1"/>
</dbReference>
<evidence type="ECO:0000313" key="14">
    <source>
        <dbReference type="Proteomes" id="UP000562929"/>
    </source>
</evidence>
<feature type="domain" description="BRCT" evidence="12">
    <location>
        <begin position="17"/>
        <end position="91"/>
    </location>
</feature>
<evidence type="ECO:0000259" key="10">
    <source>
        <dbReference type="Pfam" id="PF08914"/>
    </source>
</evidence>
<comment type="caution">
    <text evidence="13">The sequence shown here is derived from an EMBL/GenBank/DDBJ whole genome shotgun (WGS) entry which is preliminary data.</text>
</comment>
<comment type="subcellular location">
    <subcellularLocation>
        <location evidence="8">Nucleus</location>
    </subcellularLocation>
    <subcellularLocation>
        <location evidence="8">Chromosome</location>
        <location evidence="8">Telomere</location>
    </subcellularLocation>
</comment>
<name>A0A8H4VH49_9HYPO</name>
<keyword evidence="14" id="KW-1185">Reference proteome</keyword>
<evidence type="ECO:0000256" key="4">
    <source>
        <dbReference type="ARBA" id="ARBA00023015"/>
    </source>
</evidence>
<dbReference type="InterPro" id="IPR038104">
    <property type="entry name" value="Rap1_C_sf"/>
</dbReference>
<feature type="domain" description="TERF2-interacting telomeric protein 1 Myb" evidence="10">
    <location>
        <begin position="108"/>
        <end position="157"/>
    </location>
</feature>
<dbReference type="GO" id="GO:0010833">
    <property type="term" value="P:telomere maintenance via telomere lengthening"/>
    <property type="evidence" value="ECO:0007669"/>
    <property type="project" value="UniProtKB-UniRule"/>
</dbReference>
<dbReference type="GO" id="GO:0070187">
    <property type="term" value="C:shelterin complex"/>
    <property type="evidence" value="ECO:0007669"/>
    <property type="project" value="TreeGrafter"/>
</dbReference>
<dbReference type="Pfam" id="PF11626">
    <property type="entry name" value="Rap1_C"/>
    <property type="match status" value="1"/>
</dbReference>
<keyword evidence="13" id="KW-0371">Homeobox</keyword>
<keyword evidence="2 8" id="KW-0158">Chromosome</keyword>
<keyword evidence="7 8" id="KW-0539">Nucleus</keyword>
<dbReference type="InterPro" id="IPR009057">
    <property type="entry name" value="Homeodomain-like_sf"/>
</dbReference>
<evidence type="ECO:0000256" key="9">
    <source>
        <dbReference type="SAM" id="MobiDB-lite"/>
    </source>
</evidence>
<keyword evidence="5" id="KW-0010">Activator</keyword>
<dbReference type="GO" id="GO:0042162">
    <property type="term" value="F:telomeric DNA binding"/>
    <property type="evidence" value="ECO:0007669"/>
    <property type="project" value="TreeGrafter"/>
</dbReference>
<organism evidence="13 14">
    <name type="scientific">Ophiocordyceps camponoti-floridani</name>
    <dbReference type="NCBI Taxonomy" id="2030778"/>
    <lineage>
        <taxon>Eukaryota</taxon>
        <taxon>Fungi</taxon>
        <taxon>Dikarya</taxon>
        <taxon>Ascomycota</taxon>
        <taxon>Pezizomycotina</taxon>
        <taxon>Sordariomycetes</taxon>
        <taxon>Hypocreomycetidae</taxon>
        <taxon>Hypocreales</taxon>
        <taxon>Ophiocordycipitaceae</taxon>
        <taxon>Ophiocordyceps</taxon>
    </lineage>
</organism>
<dbReference type="SUPFAM" id="SSF46689">
    <property type="entry name" value="Homeodomain-like"/>
    <property type="match status" value="1"/>
</dbReference>
<dbReference type="CDD" id="cd16100">
    <property type="entry name" value="ARID"/>
    <property type="match status" value="1"/>
</dbReference>
<feature type="region of interest" description="Disordered" evidence="9">
    <location>
        <begin position="178"/>
        <end position="215"/>
    </location>
</feature>
<comment type="subunit">
    <text evidence="8">Homodimer.</text>
</comment>
<dbReference type="Pfam" id="PF08914">
    <property type="entry name" value="Myb_Rap1"/>
    <property type="match status" value="1"/>
</dbReference>
<evidence type="ECO:0000259" key="12">
    <source>
        <dbReference type="Pfam" id="PF16589"/>
    </source>
</evidence>
<keyword evidence="3 8" id="KW-0779">Telomere</keyword>
<evidence type="ECO:0000256" key="5">
    <source>
        <dbReference type="ARBA" id="ARBA00023159"/>
    </source>
</evidence>
<evidence type="ECO:0000256" key="6">
    <source>
        <dbReference type="ARBA" id="ARBA00023163"/>
    </source>
</evidence>
<dbReference type="Gene3D" id="1.10.10.60">
    <property type="entry name" value="Homeodomain-like"/>
    <property type="match status" value="1"/>
</dbReference>
<dbReference type="InterPro" id="IPR039595">
    <property type="entry name" value="TE2IP/Rap1"/>
</dbReference>
<dbReference type="Gene3D" id="1.10.10.2170">
    <property type="match status" value="1"/>
</dbReference>
<dbReference type="OrthoDB" id="435460at2759"/>
<dbReference type="EMBL" id="JAACLJ010000001">
    <property type="protein sequence ID" value="KAF4595872.1"/>
    <property type="molecule type" value="Genomic_DNA"/>
</dbReference>
<evidence type="ECO:0000256" key="7">
    <source>
        <dbReference type="ARBA" id="ARBA00023242"/>
    </source>
</evidence>
<reference evidence="13 14" key="1">
    <citation type="journal article" date="2020" name="G3 (Bethesda)">
        <title>Genetic Underpinnings of Host Manipulation by Ophiocordyceps as Revealed by Comparative Transcriptomics.</title>
        <authorList>
            <person name="Will I."/>
            <person name="Das B."/>
            <person name="Trinh T."/>
            <person name="Brachmann A."/>
            <person name="Ohm R.A."/>
            <person name="de Bekker C."/>
        </authorList>
    </citation>
    <scope>NUCLEOTIDE SEQUENCE [LARGE SCALE GENOMIC DNA]</scope>
    <source>
        <strain evidence="13 14">EC05</strain>
    </source>
</reference>
<comment type="function">
    <text evidence="8">Involved in the regulation of telomere length, clustering and has a specific role in telomere position effect (TPE).</text>
</comment>
<evidence type="ECO:0000256" key="2">
    <source>
        <dbReference type="ARBA" id="ARBA00022454"/>
    </source>
</evidence>
<dbReference type="CDD" id="cd11655">
    <property type="entry name" value="rap1_myb-like"/>
    <property type="match status" value="1"/>
</dbReference>
<dbReference type="GO" id="GO:0031848">
    <property type="term" value="P:protection from non-homologous end joining at telomere"/>
    <property type="evidence" value="ECO:0007669"/>
    <property type="project" value="TreeGrafter"/>
</dbReference>
<evidence type="ECO:0000259" key="11">
    <source>
        <dbReference type="Pfam" id="PF11626"/>
    </source>
</evidence>
<keyword evidence="13" id="KW-0238">DNA-binding</keyword>